<dbReference type="GO" id="GO:0009165">
    <property type="term" value="P:nucleotide biosynthetic process"/>
    <property type="evidence" value="ECO:0007669"/>
    <property type="project" value="UniProtKB-KW"/>
</dbReference>
<dbReference type="InterPro" id="IPR033690">
    <property type="entry name" value="Adenylat_kinase_CS"/>
</dbReference>
<dbReference type="GO" id="GO:0005524">
    <property type="term" value="F:ATP binding"/>
    <property type="evidence" value="ECO:0007669"/>
    <property type="project" value="InterPro"/>
</dbReference>
<evidence type="ECO:0000256" key="1">
    <source>
        <dbReference type="ARBA" id="ARBA00022679"/>
    </source>
</evidence>
<proteinExistence type="predicted"/>
<keyword evidence="4" id="KW-0418">Kinase</keyword>
<dbReference type="PROSITE" id="PS00113">
    <property type="entry name" value="ADENYLATE_KINASE"/>
    <property type="match status" value="1"/>
</dbReference>
<dbReference type="SUPFAM" id="SSF52540">
    <property type="entry name" value="P-loop containing nucleoside triphosphate hydrolases"/>
    <property type="match status" value="1"/>
</dbReference>
<evidence type="ECO:0000256" key="4">
    <source>
        <dbReference type="ARBA" id="ARBA00022777"/>
    </source>
</evidence>
<evidence type="ECO:0000256" key="2">
    <source>
        <dbReference type="ARBA" id="ARBA00022727"/>
    </source>
</evidence>
<dbReference type="Gene3D" id="3.40.50.300">
    <property type="entry name" value="P-loop containing nucleotide triphosphate hydrolases"/>
    <property type="match status" value="1"/>
</dbReference>
<dbReference type="InterPro" id="IPR000850">
    <property type="entry name" value="Adenylat/UMP-CMP_kin"/>
</dbReference>
<evidence type="ECO:0000313" key="5">
    <source>
        <dbReference type="EMBL" id="PIP25080.1"/>
    </source>
</evidence>
<dbReference type="Pfam" id="PF00406">
    <property type="entry name" value="ADK"/>
    <property type="match status" value="1"/>
</dbReference>
<gene>
    <name evidence="5" type="ORF">COX34_00505</name>
</gene>
<organism evidence="5 6">
    <name type="scientific">Candidatus Nealsonbacteria bacterium CG23_combo_of_CG06-09_8_20_14_all_36_12</name>
    <dbReference type="NCBI Taxonomy" id="1974718"/>
    <lineage>
        <taxon>Bacteria</taxon>
        <taxon>Candidatus Nealsoniibacteriota</taxon>
    </lineage>
</organism>
<accession>A0A2G9Z0S3</accession>
<comment type="caution">
    <text evidence="5">The sequence shown here is derived from an EMBL/GenBank/DDBJ whole genome shotgun (WGS) entry which is preliminary data.</text>
</comment>
<protein>
    <recommendedName>
        <fullName evidence="7">Adenylate kinase</fullName>
    </recommendedName>
</protein>
<sequence>MEFPIFKTKIEGVSQEFDLNNPTERQKYFELKTGPEIKKLRNYLKKNTFIAYLLGKKNSGKGTYSKMFAEIIGPEKTEHFSIGDMVREVDEELKKEKRLQPARHPPASRAPIINFLEKNYRGFLPLDQILQNLEQRSTKTLLPTELILALVKREISKRKKKALFIDGFPRDLDQISYSLFFRDLIGYRDDPDIFILIDVPEAVIDERMKWRRICPLCQTSRNLKLLPTLKIGYDENKKDSNPPTALPQERAPFYLICDNPSCKGAQMVSKEGDEFGIAPIKERIKMDTKLINQAFSLYGIPKILLRNSVPVDIANEYVDDYEITPEYEYQWDKKSKKVRVIEKSWVIPDDEGVQSYSLLAAPVVISMIKQMAGLFHL</sequence>
<dbReference type="AlphaFoldDB" id="A0A2G9Z0S3"/>
<evidence type="ECO:0000313" key="6">
    <source>
        <dbReference type="Proteomes" id="UP000228681"/>
    </source>
</evidence>
<keyword evidence="2" id="KW-0545">Nucleotide biosynthesis</keyword>
<dbReference type="GO" id="GO:0019205">
    <property type="term" value="F:nucleobase-containing compound kinase activity"/>
    <property type="evidence" value="ECO:0007669"/>
    <property type="project" value="InterPro"/>
</dbReference>
<dbReference type="PANTHER" id="PTHR23359">
    <property type="entry name" value="NUCLEOTIDE KINASE"/>
    <property type="match status" value="1"/>
</dbReference>
<keyword evidence="3" id="KW-0547">Nucleotide-binding</keyword>
<dbReference type="Proteomes" id="UP000228681">
    <property type="component" value="Unassembled WGS sequence"/>
</dbReference>
<dbReference type="EMBL" id="PCRS01000008">
    <property type="protein sequence ID" value="PIP25080.1"/>
    <property type="molecule type" value="Genomic_DNA"/>
</dbReference>
<evidence type="ECO:0000256" key="3">
    <source>
        <dbReference type="ARBA" id="ARBA00022741"/>
    </source>
</evidence>
<reference evidence="5 6" key="1">
    <citation type="submission" date="2017-09" db="EMBL/GenBank/DDBJ databases">
        <title>Depth-based differentiation of microbial function through sediment-hosted aquifers and enrichment of novel symbionts in the deep terrestrial subsurface.</title>
        <authorList>
            <person name="Probst A.J."/>
            <person name="Ladd B."/>
            <person name="Jarett J.K."/>
            <person name="Geller-Mcgrath D.E."/>
            <person name="Sieber C.M."/>
            <person name="Emerson J.B."/>
            <person name="Anantharaman K."/>
            <person name="Thomas B.C."/>
            <person name="Malmstrom R."/>
            <person name="Stieglmeier M."/>
            <person name="Klingl A."/>
            <person name="Woyke T."/>
            <person name="Ryan C.M."/>
            <person name="Banfield J.F."/>
        </authorList>
    </citation>
    <scope>NUCLEOTIDE SEQUENCE [LARGE SCALE GENOMIC DNA]</scope>
    <source>
        <strain evidence="5">CG23_combo_of_CG06-09_8_20_14_all_36_12</strain>
    </source>
</reference>
<keyword evidence="1" id="KW-0808">Transferase</keyword>
<dbReference type="InterPro" id="IPR027417">
    <property type="entry name" value="P-loop_NTPase"/>
</dbReference>
<name>A0A2G9Z0S3_9BACT</name>
<evidence type="ECO:0008006" key="7">
    <source>
        <dbReference type="Google" id="ProtNLM"/>
    </source>
</evidence>